<evidence type="ECO:0000313" key="4">
    <source>
        <dbReference type="EMBL" id="TFC50832.1"/>
    </source>
</evidence>
<proteinExistence type="inferred from homology"/>
<dbReference type="NCBIfam" id="TIGR03819">
    <property type="entry name" value="heli_sec_ATPase"/>
    <property type="match status" value="1"/>
</dbReference>
<evidence type="ECO:0000256" key="1">
    <source>
        <dbReference type="ARBA" id="ARBA00006611"/>
    </source>
</evidence>
<name>A0AAQ2C7W3_9MICO</name>
<feature type="domain" description="Bacterial type II secretion system protein E" evidence="3">
    <location>
        <begin position="91"/>
        <end position="307"/>
    </location>
</feature>
<dbReference type="Gene3D" id="3.30.450.90">
    <property type="match status" value="1"/>
</dbReference>
<dbReference type="Proteomes" id="UP000297403">
    <property type="component" value="Unassembled WGS sequence"/>
</dbReference>
<dbReference type="GO" id="GO:0016887">
    <property type="term" value="F:ATP hydrolysis activity"/>
    <property type="evidence" value="ECO:0007669"/>
    <property type="project" value="InterPro"/>
</dbReference>
<comment type="caution">
    <text evidence="4">The sequence shown here is derived from an EMBL/GenBank/DDBJ whole genome shotgun (WGS) entry which is preliminary data.</text>
</comment>
<dbReference type="InterPro" id="IPR001482">
    <property type="entry name" value="T2SS/T4SS_dom"/>
</dbReference>
<reference evidence="4 5" key="1">
    <citation type="submission" date="2019-03" db="EMBL/GenBank/DDBJ databases">
        <title>Genomics of glacier-inhabiting Cryobacterium strains.</title>
        <authorList>
            <person name="Liu Q."/>
            <person name="Xin Y.-H."/>
        </authorList>
    </citation>
    <scope>NUCLEOTIDE SEQUENCE [LARGE SCALE GENOMIC DNA]</scope>
    <source>
        <strain evidence="5">TMT1-22</strain>
    </source>
</reference>
<organism evidence="4 5">
    <name type="scientific">Cryobacterium shii</name>
    <dbReference type="NCBI Taxonomy" id="1259235"/>
    <lineage>
        <taxon>Bacteria</taxon>
        <taxon>Bacillati</taxon>
        <taxon>Actinomycetota</taxon>
        <taxon>Actinomycetes</taxon>
        <taxon>Micrococcales</taxon>
        <taxon>Microbacteriaceae</taxon>
        <taxon>Cryobacterium</taxon>
    </lineage>
</organism>
<dbReference type="AlphaFoldDB" id="A0AAQ2C7W3"/>
<dbReference type="Pfam" id="PF00437">
    <property type="entry name" value="T2SSE"/>
    <property type="match status" value="1"/>
</dbReference>
<dbReference type="InterPro" id="IPR050921">
    <property type="entry name" value="T4SS_GSP_E_ATPase"/>
</dbReference>
<dbReference type="PANTHER" id="PTHR30486">
    <property type="entry name" value="TWITCHING MOTILITY PROTEIN PILT"/>
    <property type="match status" value="1"/>
</dbReference>
<feature type="compositionally biased region" description="Basic and acidic residues" evidence="2">
    <location>
        <begin position="379"/>
        <end position="405"/>
    </location>
</feature>
<feature type="region of interest" description="Disordered" evidence="2">
    <location>
        <begin position="353"/>
        <end position="405"/>
    </location>
</feature>
<dbReference type="EMBL" id="SOFY01000016">
    <property type="protein sequence ID" value="TFC50832.1"/>
    <property type="molecule type" value="Genomic_DNA"/>
</dbReference>
<feature type="region of interest" description="Disordered" evidence="2">
    <location>
        <begin position="15"/>
        <end position="43"/>
    </location>
</feature>
<evidence type="ECO:0000259" key="3">
    <source>
        <dbReference type="Pfam" id="PF00437"/>
    </source>
</evidence>
<accession>A0AAQ2C7W3</accession>
<dbReference type="SUPFAM" id="SSF52540">
    <property type="entry name" value="P-loop containing nucleoside triphosphate hydrolases"/>
    <property type="match status" value="1"/>
</dbReference>
<gene>
    <name evidence="4" type="ORF">E3O49_04600</name>
</gene>
<dbReference type="RefSeq" id="WP_134410201.1">
    <property type="nucleotide sequence ID" value="NZ_SOFY01000016.1"/>
</dbReference>
<dbReference type="InterPro" id="IPR027417">
    <property type="entry name" value="P-loop_NTPase"/>
</dbReference>
<dbReference type="PANTHER" id="PTHR30486:SF6">
    <property type="entry name" value="TYPE IV PILUS RETRACTATION ATPASE PILT"/>
    <property type="match status" value="1"/>
</dbReference>
<dbReference type="Gene3D" id="3.40.50.300">
    <property type="entry name" value="P-loop containing nucleotide triphosphate hydrolases"/>
    <property type="match status" value="1"/>
</dbReference>
<evidence type="ECO:0000256" key="2">
    <source>
        <dbReference type="SAM" id="MobiDB-lite"/>
    </source>
</evidence>
<protein>
    <submittedName>
        <fullName evidence="4">TadA family conjugal transfer-associated ATPase</fullName>
    </submittedName>
</protein>
<keyword evidence="5" id="KW-1185">Reference proteome</keyword>
<comment type="similarity">
    <text evidence="1">Belongs to the GSP E family.</text>
</comment>
<dbReference type="CDD" id="cd01130">
    <property type="entry name" value="VirB11-like_ATPase"/>
    <property type="match status" value="1"/>
</dbReference>
<dbReference type="InterPro" id="IPR022399">
    <property type="entry name" value="TadA-like_ATPase"/>
</dbReference>
<evidence type="ECO:0000313" key="5">
    <source>
        <dbReference type="Proteomes" id="UP000297403"/>
    </source>
</evidence>
<sequence>MPSPFIAVPSYAAQGAAPAGPTLEGAARDTPSPDAPAPDQPALDVSGLGPLARFAAARQVTDLFVNGEAGLWVDAGHGLVREPGWACPETQVRELAVRLIALGGRHIDEASPCVDVRLSDGIRVHAVLPPASSTGTLLSIRLPRAARPSLAALAEAGLFGPGEEAVSLVQRLRAAVHHRENLLITGAAGSGKTTLLAALLGEAPPGERIVVIEDVAELRIDHPHVVALESRQANLEGAGRIGLDSLLREALRMRPDRLVLGECRGGEIRELLAALNTGHDGGAGTLHANSVRDIPARLEALGALAGMSPEAVARQAVSAIGLVLHLERRDGLRRLAPPARFALDGHRLVTVPVEREERGQGAATRGHGRRAAAAPTDALPRDTKPRDPALPRDPTPKDTLPRDPP</sequence>